<accession>A0AAV9D4N7</accession>
<feature type="coiled-coil region" evidence="5">
    <location>
        <begin position="109"/>
        <end position="150"/>
    </location>
</feature>
<organism evidence="7 8">
    <name type="scientific">Acorus calamus</name>
    <name type="common">Sweet flag</name>
    <dbReference type="NCBI Taxonomy" id="4465"/>
    <lineage>
        <taxon>Eukaryota</taxon>
        <taxon>Viridiplantae</taxon>
        <taxon>Streptophyta</taxon>
        <taxon>Embryophyta</taxon>
        <taxon>Tracheophyta</taxon>
        <taxon>Spermatophyta</taxon>
        <taxon>Magnoliopsida</taxon>
        <taxon>Liliopsida</taxon>
        <taxon>Acoraceae</taxon>
        <taxon>Acorus</taxon>
    </lineage>
</organism>
<dbReference type="InterPro" id="IPR001841">
    <property type="entry name" value="Znf_RING"/>
</dbReference>
<name>A0AAV9D4N7_ACOCL</name>
<dbReference type="PANTHER" id="PTHR42647">
    <property type="entry name" value="SBP (S-RIBONUCLEASE BINDING PROTEIN) FAMILY PROTEIN"/>
    <property type="match status" value="1"/>
</dbReference>
<evidence type="ECO:0000256" key="5">
    <source>
        <dbReference type="SAM" id="Coils"/>
    </source>
</evidence>
<keyword evidence="5" id="KW-0175">Coiled coil</keyword>
<evidence type="ECO:0000256" key="4">
    <source>
        <dbReference type="PROSITE-ProRule" id="PRU00175"/>
    </source>
</evidence>
<dbReference type="Proteomes" id="UP001180020">
    <property type="component" value="Unassembled WGS sequence"/>
</dbReference>
<proteinExistence type="predicted"/>
<evidence type="ECO:0000256" key="3">
    <source>
        <dbReference type="ARBA" id="ARBA00022833"/>
    </source>
</evidence>
<dbReference type="AlphaFoldDB" id="A0AAV9D4N7"/>
<keyword evidence="2 4" id="KW-0863">Zinc-finger</keyword>
<dbReference type="InterPro" id="IPR013083">
    <property type="entry name" value="Znf_RING/FYVE/PHD"/>
</dbReference>
<reference evidence="7" key="1">
    <citation type="journal article" date="2023" name="Nat. Commun.">
        <title>Diploid and tetraploid genomes of Acorus and the evolution of monocots.</title>
        <authorList>
            <person name="Ma L."/>
            <person name="Liu K.W."/>
            <person name="Li Z."/>
            <person name="Hsiao Y.Y."/>
            <person name="Qi Y."/>
            <person name="Fu T."/>
            <person name="Tang G.D."/>
            <person name="Zhang D."/>
            <person name="Sun W.H."/>
            <person name="Liu D.K."/>
            <person name="Li Y."/>
            <person name="Chen G.Z."/>
            <person name="Liu X.D."/>
            <person name="Liao X.Y."/>
            <person name="Jiang Y.T."/>
            <person name="Yu X."/>
            <person name="Hao Y."/>
            <person name="Huang J."/>
            <person name="Zhao X.W."/>
            <person name="Ke S."/>
            <person name="Chen Y.Y."/>
            <person name="Wu W.L."/>
            <person name="Hsu J.L."/>
            <person name="Lin Y.F."/>
            <person name="Huang M.D."/>
            <person name="Li C.Y."/>
            <person name="Huang L."/>
            <person name="Wang Z.W."/>
            <person name="Zhao X."/>
            <person name="Zhong W.Y."/>
            <person name="Peng D.H."/>
            <person name="Ahmad S."/>
            <person name="Lan S."/>
            <person name="Zhang J.S."/>
            <person name="Tsai W.C."/>
            <person name="Van de Peer Y."/>
            <person name="Liu Z.J."/>
        </authorList>
    </citation>
    <scope>NUCLEOTIDE SEQUENCE</scope>
    <source>
        <strain evidence="7">CP</strain>
    </source>
</reference>
<feature type="domain" description="RING-type" evidence="6">
    <location>
        <begin position="188"/>
        <end position="223"/>
    </location>
</feature>
<sequence>MAVQAHPYTGALSLPLSNTQERMDFEGFLGGGYGSIQQQQCFSSSSSSTLDAFCSLFEKQRQEIDRLLYTHNEKLRLLLQQLRNQHVSTVLKWVDSNASHIVRKKEKDIADANFKTVELEIELRRLEQEIQMWQRKAREAEDNVLALNGALEQVRQGNRFSSVADDASSCCSSSSSSNPPSEVVVIPCKVCGSRDSCMLMLPCRHLCACKSCDGVIQSCPICNSVKRGSIEVFFQ</sequence>
<reference evidence="7" key="2">
    <citation type="submission" date="2023-06" db="EMBL/GenBank/DDBJ databases">
        <authorList>
            <person name="Ma L."/>
            <person name="Liu K.-W."/>
            <person name="Li Z."/>
            <person name="Hsiao Y.-Y."/>
            <person name="Qi Y."/>
            <person name="Fu T."/>
            <person name="Tang G."/>
            <person name="Zhang D."/>
            <person name="Sun W.-H."/>
            <person name="Liu D.-K."/>
            <person name="Li Y."/>
            <person name="Chen G.-Z."/>
            <person name="Liu X.-D."/>
            <person name="Liao X.-Y."/>
            <person name="Jiang Y.-T."/>
            <person name="Yu X."/>
            <person name="Hao Y."/>
            <person name="Huang J."/>
            <person name="Zhao X.-W."/>
            <person name="Ke S."/>
            <person name="Chen Y.-Y."/>
            <person name="Wu W.-L."/>
            <person name="Hsu J.-L."/>
            <person name="Lin Y.-F."/>
            <person name="Huang M.-D."/>
            <person name="Li C.-Y."/>
            <person name="Huang L."/>
            <person name="Wang Z.-W."/>
            <person name="Zhao X."/>
            <person name="Zhong W.-Y."/>
            <person name="Peng D.-H."/>
            <person name="Ahmad S."/>
            <person name="Lan S."/>
            <person name="Zhang J.-S."/>
            <person name="Tsai W.-C."/>
            <person name="Van De Peer Y."/>
            <person name="Liu Z.-J."/>
        </authorList>
    </citation>
    <scope>NUCLEOTIDE SEQUENCE</scope>
    <source>
        <strain evidence="7">CP</strain>
        <tissue evidence="7">Leaves</tissue>
    </source>
</reference>
<keyword evidence="8" id="KW-1185">Reference proteome</keyword>
<keyword evidence="1" id="KW-0479">Metal-binding</keyword>
<gene>
    <name evidence="7" type="ORF">QJS10_CPB15g00369</name>
</gene>
<dbReference type="EMBL" id="JAUJYO010000015">
    <property type="protein sequence ID" value="KAK1295729.1"/>
    <property type="molecule type" value="Genomic_DNA"/>
</dbReference>
<keyword evidence="3" id="KW-0862">Zinc</keyword>
<protein>
    <recommendedName>
        <fullName evidence="6">RING-type domain-containing protein</fullName>
    </recommendedName>
</protein>
<dbReference type="CDD" id="cd16649">
    <property type="entry name" value="mRING-HC-C3HC5_CGRF1-like"/>
    <property type="match status" value="1"/>
</dbReference>
<evidence type="ECO:0000313" key="8">
    <source>
        <dbReference type="Proteomes" id="UP001180020"/>
    </source>
</evidence>
<evidence type="ECO:0000256" key="2">
    <source>
        <dbReference type="ARBA" id="ARBA00022771"/>
    </source>
</evidence>
<dbReference type="PROSITE" id="PS50089">
    <property type="entry name" value="ZF_RING_2"/>
    <property type="match status" value="1"/>
</dbReference>
<evidence type="ECO:0000313" key="7">
    <source>
        <dbReference type="EMBL" id="KAK1295729.1"/>
    </source>
</evidence>
<dbReference type="GO" id="GO:0004842">
    <property type="term" value="F:ubiquitin-protein transferase activity"/>
    <property type="evidence" value="ECO:0007669"/>
    <property type="project" value="TreeGrafter"/>
</dbReference>
<evidence type="ECO:0000259" key="6">
    <source>
        <dbReference type="PROSITE" id="PS50089"/>
    </source>
</evidence>
<dbReference type="Pfam" id="PF13920">
    <property type="entry name" value="zf-C3HC4_3"/>
    <property type="match status" value="1"/>
</dbReference>
<evidence type="ECO:0000256" key="1">
    <source>
        <dbReference type="ARBA" id="ARBA00022723"/>
    </source>
</evidence>
<dbReference type="PIRSF" id="PIRSF036836">
    <property type="entry name" value="RNase_bind_SBP1"/>
    <property type="match status" value="1"/>
</dbReference>
<comment type="caution">
    <text evidence="7">The sequence shown here is derived from an EMBL/GenBank/DDBJ whole genome shotgun (WGS) entry which is preliminary data.</text>
</comment>
<dbReference type="PANTHER" id="PTHR42647:SF22">
    <property type="entry name" value="BOI-RELATED E3 UBIQUITIN-PROTEIN LIGASE 2-RELATED"/>
    <property type="match status" value="1"/>
</dbReference>
<dbReference type="Gene3D" id="3.30.40.10">
    <property type="entry name" value="Zinc/RING finger domain, C3HC4 (zinc finger)"/>
    <property type="match status" value="1"/>
</dbReference>
<dbReference type="GO" id="GO:0008270">
    <property type="term" value="F:zinc ion binding"/>
    <property type="evidence" value="ECO:0007669"/>
    <property type="project" value="UniProtKB-KW"/>
</dbReference>